<dbReference type="GO" id="GO:0016529">
    <property type="term" value="C:sarcoplasmic reticulum"/>
    <property type="evidence" value="ECO:0007669"/>
    <property type="project" value="TreeGrafter"/>
</dbReference>
<feature type="compositionally biased region" description="Basic and acidic residues" evidence="1">
    <location>
        <begin position="86"/>
        <end position="105"/>
    </location>
</feature>
<dbReference type="EMBL" id="JAODUP010000701">
    <property type="protein sequence ID" value="KAK2145126.1"/>
    <property type="molecule type" value="Genomic_DNA"/>
</dbReference>
<feature type="region of interest" description="Disordered" evidence="1">
    <location>
        <begin position="77"/>
        <end position="133"/>
    </location>
</feature>
<protein>
    <submittedName>
        <fullName evidence="2">Uncharacterized protein</fullName>
    </submittedName>
</protein>
<accession>A0AAD9J1U3</accession>
<reference evidence="2" key="1">
    <citation type="journal article" date="2023" name="Mol. Biol. Evol.">
        <title>Third-Generation Sequencing Reveals the Adaptive Role of the Epigenome in Three Deep-Sea Polychaetes.</title>
        <authorList>
            <person name="Perez M."/>
            <person name="Aroh O."/>
            <person name="Sun Y."/>
            <person name="Lan Y."/>
            <person name="Juniper S.K."/>
            <person name="Young C.R."/>
            <person name="Angers B."/>
            <person name="Qian P.Y."/>
        </authorList>
    </citation>
    <scope>NUCLEOTIDE SEQUENCE</scope>
    <source>
        <strain evidence="2">P08H-3</strain>
    </source>
</reference>
<dbReference type="Proteomes" id="UP001208570">
    <property type="component" value="Unassembled WGS sequence"/>
</dbReference>
<keyword evidence="3" id="KW-1185">Reference proteome</keyword>
<sequence length="318" mass="36326">MEKTAIMVGEMEEQISFSLRDHFHFLVEHFVIRLAKMKTTRLHVEVTGDDSFGFGMFDMFEHMRHLFEDFGLHEVPAIKPPSGDHQNARDNMLKEPDNHPSDTPRQRPFFGWSHSLPDLDHHPSSKRQDSDLDQELERGNLDVIFGQPEKDKSDGHLQPSPNVKPSRSFRRISVQTYRNINGEIEQRKTIQDDDGNEETIITHQVGGKRHTVVKRKDRTGNEHVTESYDDNNDDEIAKKYGIGPGPEKSVAQTPGACGFCLPANQIHEFGSKWNYHQLPPGDTPGQAPPADYQLDPDTRTIFERLFGRKFPGFSGRDC</sequence>
<dbReference type="AlphaFoldDB" id="A0AAD9J1U3"/>
<proteinExistence type="predicted"/>
<dbReference type="GO" id="GO:0005739">
    <property type="term" value="C:mitochondrion"/>
    <property type="evidence" value="ECO:0007669"/>
    <property type="project" value="TreeGrafter"/>
</dbReference>
<gene>
    <name evidence="2" type="ORF">LSH36_701g02024</name>
</gene>
<dbReference type="GO" id="GO:0043066">
    <property type="term" value="P:negative regulation of apoptotic process"/>
    <property type="evidence" value="ECO:0007669"/>
    <property type="project" value="InterPro"/>
</dbReference>
<dbReference type="GO" id="GO:0015629">
    <property type="term" value="C:actin cytoskeleton"/>
    <property type="evidence" value="ECO:0007669"/>
    <property type="project" value="TreeGrafter"/>
</dbReference>
<organism evidence="2 3">
    <name type="scientific">Paralvinella palmiformis</name>
    <dbReference type="NCBI Taxonomy" id="53620"/>
    <lineage>
        <taxon>Eukaryota</taxon>
        <taxon>Metazoa</taxon>
        <taxon>Spiralia</taxon>
        <taxon>Lophotrochozoa</taxon>
        <taxon>Annelida</taxon>
        <taxon>Polychaeta</taxon>
        <taxon>Sedentaria</taxon>
        <taxon>Canalipalpata</taxon>
        <taxon>Terebellida</taxon>
        <taxon>Terebelliformia</taxon>
        <taxon>Alvinellidae</taxon>
        <taxon>Paralvinella</taxon>
    </lineage>
</organism>
<dbReference type="GO" id="GO:0030833">
    <property type="term" value="P:regulation of actin filament polymerization"/>
    <property type="evidence" value="ECO:0007669"/>
    <property type="project" value="TreeGrafter"/>
</dbReference>
<dbReference type="PANTHER" id="PTHR14938:SF2">
    <property type="entry name" value="HCLS1-ASSOCIATED PROTEIN X-1"/>
    <property type="match status" value="1"/>
</dbReference>
<feature type="region of interest" description="Disordered" evidence="1">
    <location>
        <begin position="146"/>
        <end position="169"/>
    </location>
</feature>
<dbReference type="InterPro" id="IPR017248">
    <property type="entry name" value="HAX-1"/>
</dbReference>
<name>A0AAD9J1U3_9ANNE</name>
<evidence type="ECO:0000256" key="1">
    <source>
        <dbReference type="SAM" id="MobiDB-lite"/>
    </source>
</evidence>
<dbReference type="GO" id="GO:0016324">
    <property type="term" value="C:apical plasma membrane"/>
    <property type="evidence" value="ECO:0007669"/>
    <property type="project" value="TreeGrafter"/>
</dbReference>
<dbReference type="PANTHER" id="PTHR14938">
    <property type="entry name" value="HCLS1-ASSOCIATED PROTEIN X-1"/>
    <property type="match status" value="1"/>
</dbReference>
<comment type="caution">
    <text evidence="2">The sequence shown here is derived from an EMBL/GenBank/DDBJ whole genome shotgun (WGS) entry which is preliminary data.</text>
</comment>
<dbReference type="GO" id="GO:0030136">
    <property type="term" value="C:clathrin-coated vesicle"/>
    <property type="evidence" value="ECO:0007669"/>
    <property type="project" value="TreeGrafter"/>
</dbReference>
<evidence type="ECO:0000313" key="3">
    <source>
        <dbReference type="Proteomes" id="UP001208570"/>
    </source>
</evidence>
<feature type="compositionally biased region" description="Basic and acidic residues" evidence="1">
    <location>
        <begin position="117"/>
        <end position="133"/>
    </location>
</feature>
<evidence type="ECO:0000313" key="2">
    <source>
        <dbReference type="EMBL" id="KAK2145126.1"/>
    </source>
</evidence>